<dbReference type="EMBL" id="JAHHUM010002965">
    <property type="protein sequence ID" value="KAK5599111.1"/>
    <property type="molecule type" value="Genomic_DNA"/>
</dbReference>
<dbReference type="PANTHER" id="PTHR13806">
    <property type="entry name" value="FLOTILLIN-RELATED"/>
    <property type="match status" value="1"/>
</dbReference>
<evidence type="ECO:0000256" key="2">
    <source>
        <dbReference type="SAM" id="Coils"/>
    </source>
</evidence>
<evidence type="ECO:0000256" key="1">
    <source>
        <dbReference type="RuleBase" id="RU366054"/>
    </source>
</evidence>
<feature type="domain" description="Flotillin C-terminal" evidence="3">
    <location>
        <begin position="181"/>
        <end position="259"/>
    </location>
</feature>
<dbReference type="InterPro" id="IPR027705">
    <property type="entry name" value="Flotillin_fam"/>
</dbReference>
<reference evidence="4 5" key="1">
    <citation type="submission" date="2021-06" db="EMBL/GenBank/DDBJ databases">
        <authorList>
            <person name="Palmer J.M."/>
        </authorList>
    </citation>
    <scope>NUCLEOTIDE SEQUENCE [LARGE SCALE GENOMIC DNA]</scope>
    <source>
        <strain evidence="4 5">MEX-2019</strain>
        <tissue evidence="4">Muscle</tissue>
    </source>
</reference>
<dbReference type="GO" id="GO:0005768">
    <property type="term" value="C:endosome"/>
    <property type="evidence" value="ECO:0007669"/>
    <property type="project" value="UniProtKB-SubCell"/>
</dbReference>
<dbReference type="GO" id="GO:0002020">
    <property type="term" value="F:protease binding"/>
    <property type="evidence" value="ECO:0007669"/>
    <property type="project" value="TreeGrafter"/>
</dbReference>
<dbReference type="PANTHER" id="PTHR13806:SF46">
    <property type="entry name" value="FLOTILLIN-1-RELATED"/>
    <property type="match status" value="1"/>
</dbReference>
<evidence type="ECO:0000313" key="4">
    <source>
        <dbReference type="EMBL" id="KAK5599111.1"/>
    </source>
</evidence>
<evidence type="ECO:0000259" key="3">
    <source>
        <dbReference type="Pfam" id="PF15975"/>
    </source>
</evidence>
<dbReference type="InterPro" id="IPR031905">
    <property type="entry name" value="Flotillin_C"/>
</dbReference>
<keyword evidence="2" id="KW-0175">Coiled coil</keyword>
<gene>
    <name evidence="4" type="primary">FLOT2A_2</name>
    <name evidence="4" type="ORF">CRENBAI_025973</name>
</gene>
<accession>A0AAV9QNQ9</accession>
<dbReference type="AlphaFoldDB" id="A0AAV9QNQ9"/>
<proteinExistence type="inferred from homology"/>
<organism evidence="4 5">
    <name type="scientific">Crenichthys baileyi</name>
    <name type="common">White River springfish</name>
    <dbReference type="NCBI Taxonomy" id="28760"/>
    <lineage>
        <taxon>Eukaryota</taxon>
        <taxon>Metazoa</taxon>
        <taxon>Chordata</taxon>
        <taxon>Craniata</taxon>
        <taxon>Vertebrata</taxon>
        <taxon>Euteleostomi</taxon>
        <taxon>Actinopterygii</taxon>
        <taxon>Neopterygii</taxon>
        <taxon>Teleostei</taxon>
        <taxon>Neoteleostei</taxon>
        <taxon>Acanthomorphata</taxon>
        <taxon>Ovalentaria</taxon>
        <taxon>Atherinomorphae</taxon>
        <taxon>Cyprinodontiformes</taxon>
        <taxon>Goodeidae</taxon>
        <taxon>Crenichthys</taxon>
    </lineage>
</organism>
<keyword evidence="1" id="KW-0472">Membrane</keyword>
<name>A0AAV9QNQ9_9TELE</name>
<feature type="coiled-coil region" evidence="2">
    <location>
        <begin position="108"/>
        <end position="142"/>
    </location>
</feature>
<comment type="subcellular location">
    <subcellularLocation>
        <location evidence="1">Membrane</location>
    </subcellularLocation>
    <subcellularLocation>
        <location evidence="1">Endosome</location>
    </subcellularLocation>
</comment>
<sequence>MMMLLAFWNISTWRCPPEEGRRQLSPVPAVFSTFCPSFLSAAEQPAYHPVTQYGAWSSTLSLVKLMFKARLVVLHHLDIISPSDKLHDNNLEDICSLSSDSKAESQLAYELQAAKEQQKIRLEEIEIQVVQRKKEITIEEKEIDRTDKELIATVRRPAEAEAYKMQQLAEGQKMKTVLIAQAEAEKIKKIGEAEASSIEAVGKAEAEKMRLKAEAYQQYGEAAKIALVLEALPKITSKVAAPLAKTNEIVILSGEGSRVTGEVNRLLAELPVSVNALTGVDLAKIPLLQKMTSAEA</sequence>
<dbReference type="GO" id="GO:0016600">
    <property type="term" value="C:flotillin complex"/>
    <property type="evidence" value="ECO:0007669"/>
    <property type="project" value="TreeGrafter"/>
</dbReference>
<dbReference type="Proteomes" id="UP001311232">
    <property type="component" value="Unassembled WGS sequence"/>
</dbReference>
<dbReference type="GO" id="GO:0045661">
    <property type="term" value="P:regulation of myoblast differentiation"/>
    <property type="evidence" value="ECO:0007669"/>
    <property type="project" value="TreeGrafter"/>
</dbReference>
<comment type="caution">
    <text evidence="4">The sequence shown here is derived from an EMBL/GenBank/DDBJ whole genome shotgun (WGS) entry which is preliminary data.</text>
</comment>
<evidence type="ECO:0000313" key="5">
    <source>
        <dbReference type="Proteomes" id="UP001311232"/>
    </source>
</evidence>
<keyword evidence="5" id="KW-1185">Reference proteome</keyword>
<protein>
    <recommendedName>
        <fullName evidence="1">Flotillin</fullName>
    </recommendedName>
</protein>
<comment type="similarity">
    <text evidence="1">Belongs to the band 7/mec-2 family. Flotillin subfamily.</text>
</comment>
<dbReference type="Pfam" id="PF15975">
    <property type="entry name" value="Flot"/>
    <property type="match status" value="1"/>
</dbReference>
<dbReference type="GO" id="GO:0072659">
    <property type="term" value="P:protein localization to plasma membrane"/>
    <property type="evidence" value="ECO:0007669"/>
    <property type="project" value="TreeGrafter"/>
</dbReference>
<comment type="subunit">
    <text evidence="1">Heterooligomeric complex.</text>
</comment>